<protein>
    <submittedName>
        <fullName evidence="9">NAD-reducing hydrogenase diaphorase moiety largesubunit</fullName>
    </submittedName>
</protein>
<dbReference type="SMART" id="SM00928">
    <property type="entry name" value="NADH_4Fe-4S"/>
    <property type="match status" value="1"/>
</dbReference>
<dbReference type="FunFam" id="3.40.50.11540:FF:000001">
    <property type="entry name" value="NADH dehydrogenase [ubiquinone] flavoprotein 1, mitochondrial"/>
    <property type="match status" value="1"/>
</dbReference>
<evidence type="ECO:0000256" key="4">
    <source>
        <dbReference type="ARBA" id="ARBA00022485"/>
    </source>
</evidence>
<accession>Q2W1S8</accession>
<dbReference type="GO" id="GO:0046872">
    <property type="term" value="F:metal ion binding"/>
    <property type="evidence" value="ECO:0007669"/>
    <property type="project" value="UniProtKB-KW"/>
</dbReference>
<feature type="domain" description="NADH-ubiquinone oxidoreductase 51kDa subunit iron-sulphur binding" evidence="8">
    <location>
        <begin position="491"/>
        <end position="536"/>
    </location>
</feature>
<dbReference type="InterPro" id="IPR037207">
    <property type="entry name" value="Nuop51_4Fe4S-bd_sf"/>
</dbReference>
<keyword evidence="10" id="KW-1185">Reference proteome</keyword>
<dbReference type="PROSITE" id="PS00644">
    <property type="entry name" value="COMPLEX1_51K_1"/>
    <property type="match status" value="1"/>
</dbReference>
<dbReference type="GO" id="GO:0051539">
    <property type="term" value="F:4 iron, 4 sulfur cluster binding"/>
    <property type="evidence" value="ECO:0007669"/>
    <property type="project" value="UniProtKB-KW"/>
</dbReference>
<dbReference type="PANTHER" id="PTHR43578:SF3">
    <property type="entry name" value="NADH-QUINONE OXIDOREDUCTASE SUBUNIT F"/>
    <property type="match status" value="1"/>
</dbReference>
<dbReference type="KEGG" id="mag:amb3393"/>
<dbReference type="HOGENOM" id="CLU_014881_3_1_5"/>
<dbReference type="Gene3D" id="1.20.1440.230">
    <property type="entry name" value="NADH-ubiquinone oxidoreductase 51kDa subunit, iron-sulphur binding domain"/>
    <property type="match status" value="1"/>
</dbReference>
<keyword evidence="7" id="KW-0411">Iron-sulfur</keyword>
<dbReference type="AlphaFoldDB" id="Q2W1S8"/>
<dbReference type="SUPFAM" id="SSF142019">
    <property type="entry name" value="Nqo1 FMN-binding domain-like"/>
    <property type="match status" value="1"/>
</dbReference>
<dbReference type="InterPro" id="IPR019575">
    <property type="entry name" value="Nuop51_4Fe4S-bd"/>
</dbReference>
<dbReference type="InterPro" id="IPR041921">
    <property type="entry name" value="NuoE_N"/>
</dbReference>
<evidence type="ECO:0000256" key="7">
    <source>
        <dbReference type="ARBA" id="ARBA00023014"/>
    </source>
</evidence>
<keyword evidence="5" id="KW-0479">Metal-binding</keyword>
<proteinExistence type="inferred from homology"/>
<dbReference type="SUPFAM" id="SSF142984">
    <property type="entry name" value="Nqo1 middle domain-like"/>
    <property type="match status" value="1"/>
</dbReference>
<dbReference type="PROSITE" id="PS00645">
    <property type="entry name" value="COMPLEX1_51K_2"/>
    <property type="match status" value="1"/>
</dbReference>
<reference evidence="9 10" key="1">
    <citation type="journal article" date="2005" name="DNA Res.">
        <title>Complete genome sequence of the facultative anaerobic magnetotactic bacterium Magnetospirillum sp. strain AMB-1.</title>
        <authorList>
            <person name="Matsunaga T."/>
            <person name="Okamura Y."/>
            <person name="Fukuda Y."/>
            <person name="Wahyudi A.T."/>
            <person name="Murase Y."/>
            <person name="Takeyama H."/>
        </authorList>
    </citation>
    <scope>NUCLEOTIDE SEQUENCE [LARGE SCALE GENOMIC DNA]</scope>
    <source>
        <strain evidence="10">ATCC 700264 / AMB-1</strain>
    </source>
</reference>
<evidence type="ECO:0000256" key="5">
    <source>
        <dbReference type="ARBA" id="ARBA00022723"/>
    </source>
</evidence>
<dbReference type="SUPFAM" id="SSF52833">
    <property type="entry name" value="Thioredoxin-like"/>
    <property type="match status" value="1"/>
</dbReference>
<dbReference type="PANTHER" id="PTHR43578">
    <property type="entry name" value="NADH-QUINONE OXIDOREDUCTASE SUBUNIT F"/>
    <property type="match status" value="1"/>
</dbReference>
<dbReference type="Gene3D" id="3.40.30.10">
    <property type="entry name" value="Glutaredoxin"/>
    <property type="match status" value="1"/>
</dbReference>
<comment type="cofactor">
    <cofactor evidence="1">
        <name>FMN</name>
        <dbReference type="ChEBI" id="CHEBI:58210"/>
    </cofactor>
</comment>
<evidence type="ECO:0000256" key="6">
    <source>
        <dbReference type="ARBA" id="ARBA00023004"/>
    </source>
</evidence>
<dbReference type="InterPro" id="IPR011538">
    <property type="entry name" value="Nuo51_FMN-bd"/>
</dbReference>
<dbReference type="Gene3D" id="3.10.20.600">
    <property type="match status" value="1"/>
</dbReference>
<evidence type="ECO:0000259" key="8">
    <source>
        <dbReference type="SMART" id="SM00928"/>
    </source>
</evidence>
<keyword evidence="6" id="KW-0408">Iron</keyword>
<dbReference type="InterPro" id="IPR037225">
    <property type="entry name" value="Nuo51_FMN-bd_sf"/>
</dbReference>
<comment type="similarity">
    <text evidence="3">Belongs to the complex I 51 kDa subunit family.</text>
</comment>
<dbReference type="Pfam" id="PF01512">
    <property type="entry name" value="Complex1_51K"/>
    <property type="match status" value="1"/>
</dbReference>
<dbReference type="Gene3D" id="3.40.50.11540">
    <property type="entry name" value="NADH-ubiquinone oxidoreductase 51kDa subunit"/>
    <property type="match status" value="1"/>
</dbReference>
<dbReference type="Pfam" id="PF10589">
    <property type="entry name" value="NADH_4Fe-4S"/>
    <property type="match status" value="1"/>
</dbReference>
<organism evidence="9 10">
    <name type="scientific">Paramagnetospirillum magneticum (strain ATCC 700264 / AMB-1)</name>
    <name type="common">Magnetospirillum magneticum</name>
    <dbReference type="NCBI Taxonomy" id="342108"/>
    <lineage>
        <taxon>Bacteria</taxon>
        <taxon>Pseudomonadati</taxon>
        <taxon>Pseudomonadota</taxon>
        <taxon>Alphaproteobacteria</taxon>
        <taxon>Rhodospirillales</taxon>
        <taxon>Magnetospirillaceae</taxon>
        <taxon>Paramagnetospirillum</taxon>
    </lineage>
</organism>
<dbReference type="InterPro" id="IPR036249">
    <property type="entry name" value="Thioredoxin-like_sf"/>
</dbReference>
<name>Q2W1S8_PARM1</name>
<evidence type="ECO:0000313" key="9">
    <source>
        <dbReference type="EMBL" id="BAE52197.1"/>
    </source>
</evidence>
<dbReference type="Gene3D" id="1.10.10.1590">
    <property type="entry name" value="NADH-quinone oxidoreductase subunit E"/>
    <property type="match status" value="1"/>
</dbReference>
<dbReference type="GO" id="GO:0010181">
    <property type="term" value="F:FMN binding"/>
    <property type="evidence" value="ECO:0007669"/>
    <property type="project" value="InterPro"/>
</dbReference>
<evidence type="ECO:0000256" key="3">
    <source>
        <dbReference type="ARBA" id="ARBA00007523"/>
    </source>
</evidence>
<dbReference type="Proteomes" id="UP000007058">
    <property type="component" value="Chromosome"/>
</dbReference>
<sequence>MREVGRIRMPKGNPNGSDAGTVVSAVLARHGADGTRLMQILREIQEETEWLSPDILTRVAEGTRLPRGQVEGVAGFYHFFHTEPLGRYRVLWSDNITDRMAGNADLMARMCKKLWLKPGRVSEDGLVSVDTTSCTGLCDQGPALLVNYRPITRMTAQRVDQIVELIRHKTPLAEWPAEFFKVEDNIRRKDALLGADFAPGDALKALKSPQEVLDSVKESGLRGRGGAGFSTGQKWDFCRAAVGTGPHAAHYVVCNADEGEPGTFKDRVLLASYAGLVFEGMTVSGYVIGARKGIVYLRGEYRYLLEPLNAVLEKRRAAKLLGKSILGRTGFDFDIEVHLGAGAYVCGEETALLESLEGKRGVPRKRPPFPVTAGYLGQPTAVNNVETLASAALIAAKGAAWYKSIGTPKSAGTKILSISGDCERPGIYEYPYGVKVSQVLADCGARDTQACQIAGASGLCVAPNEFGRRIAFEDIPTGGSFMIFDNTRDMFQVARNFAHFFVHESCGFCTPCRVGTTLLANAMDKIDEGHGGEYDINDIWRVIRTLKTASHCGLGQTAGNAVADTLQKFRPSYELRLNVRDFEPAFDLDKALSKMREVTGRDDPGAHFHIAHRKSRAGLGTKAGDPS</sequence>
<dbReference type="InterPro" id="IPR001949">
    <property type="entry name" value="NADH-UbQ_OxRdtase_51kDa_CS"/>
</dbReference>
<dbReference type="STRING" id="342108.amb3393"/>
<dbReference type="GO" id="GO:0008137">
    <property type="term" value="F:NADH dehydrogenase (ubiquinone) activity"/>
    <property type="evidence" value="ECO:0007669"/>
    <property type="project" value="InterPro"/>
</dbReference>
<evidence type="ECO:0000313" key="10">
    <source>
        <dbReference type="Proteomes" id="UP000007058"/>
    </source>
</evidence>
<dbReference type="SUPFAM" id="SSF140490">
    <property type="entry name" value="Nqo1C-terminal domain-like"/>
    <property type="match status" value="1"/>
</dbReference>
<comment type="cofactor">
    <cofactor evidence="2">
        <name>[4Fe-4S] cluster</name>
        <dbReference type="ChEBI" id="CHEBI:49883"/>
    </cofactor>
</comment>
<evidence type="ECO:0000256" key="2">
    <source>
        <dbReference type="ARBA" id="ARBA00001966"/>
    </source>
</evidence>
<gene>
    <name evidence="9" type="ordered locus">amb3393</name>
</gene>
<dbReference type="EMBL" id="AP007255">
    <property type="protein sequence ID" value="BAE52197.1"/>
    <property type="molecule type" value="Genomic_DNA"/>
</dbReference>
<dbReference type="CDD" id="cd03083">
    <property type="entry name" value="TRX_Fd_NuoE_hoxF"/>
    <property type="match status" value="1"/>
</dbReference>
<evidence type="ECO:0000256" key="1">
    <source>
        <dbReference type="ARBA" id="ARBA00001917"/>
    </source>
</evidence>
<keyword evidence="4" id="KW-0004">4Fe-4S</keyword>
<dbReference type="Pfam" id="PF01257">
    <property type="entry name" value="2Fe-2S_thioredx"/>
    <property type="match status" value="1"/>
</dbReference>